<name>A0A8X7W2F3_BRACI</name>
<dbReference type="AlphaFoldDB" id="A0A8X7W2F3"/>
<evidence type="ECO:0000313" key="1">
    <source>
        <dbReference type="EMBL" id="KAG2321230.1"/>
    </source>
</evidence>
<comment type="caution">
    <text evidence="1">The sequence shown here is derived from an EMBL/GenBank/DDBJ whole genome shotgun (WGS) entry which is preliminary data.</text>
</comment>
<accession>A0A8X7W2F3</accession>
<protein>
    <submittedName>
        <fullName evidence="1">Uncharacterized protein</fullName>
    </submittedName>
</protein>
<keyword evidence="2" id="KW-1185">Reference proteome</keyword>
<dbReference type="EMBL" id="JAAMPC010000003">
    <property type="protein sequence ID" value="KAG2321230.1"/>
    <property type="molecule type" value="Genomic_DNA"/>
</dbReference>
<dbReference type="Proteomes" id="UP000886595">
    <property type="component" value="Unassembled WGS sequence"/>
</dbReference>
<evidence type="ECO:0000313" key="2">
    <source>
        <dbReference type="Proteomes" id="UP000886595"/>
    </source>
</evidence>
<sequence length="112" mass="12518">MFKKWTRVWTGSEFDGQPIFLWERNSLVAVGCNSKASLTNIEPAKLDCELNCTATLPTKSVRFRQHGCSSNGLSYAYRSRLPDDAEAQQVIGVRIESFDQETLQLEDAGSLS</sequence>
<reference evidence="1 2" key="1">
    <citation type="submission" date="2020-02" db="EMBL/GenBank/DDBJ databases">
        <authorList>
            <person name="Ma Q."/>
            <person name="Huang Y."/>
            <person name="Song X."/>
            <person name="Pei D."/>
        </authorList>
    </citation>
    <scope>NUCLEOTIDE SEQUENCE [LARGE SCALE GENOMIC DNA]</scope>
    <source>
        <strain evidence="1">Sxm20200214</strain>
        <tissue evidence="1">Leaf</tissue>
    </source>
</reference>
<gene>
    <name evidence="1" type="ORF">Bca52824_014443</name>
</gene>
<proteinExistence type="predicted"/>
<organism evidence="1 2">
    <name type="scientific">Brassica carinata</name>
    <name type="common">Ethiopian mustard</name>
    <name type="synonym">Abyssinian cabbage</name>
    <dbReference type="NCBI Taxonomy" id="52824"/>
    <lineage>
        <taxon>Eukaryota</taxon>
        <taxon>Viridiplantae</taxon>
        <taxon>Streptophyta</taxon>
        <taxon>Embryophyta</taxon>
        <taxon>Tracheophyta</taxon>
        <taxon>Spermatophyta</taxon>
        <taxon>Magnoliopsida</taxon>
        <taxon>eudicotyledons</taxon>
        <taxon>Gunneridae</taxon>
        <taxon>Pentapetalae</taxon>
        <taxon>rosids</taxon>
        <taxon>malvids</taxon>
        <taxon>Brassicales</taxon>
        <taxon>Brassicaceae</taxon>
        <taxon>Brassiceae</taxon>
        <taxon>Brassica</taxon>
    </lineage>
</organism>